<comment type="caution">
    <text evidence="2">The sequence shown here is derived from an EMBL/GenBank/DDBJ whole genome shotgun (WGS) entry which is preliminary data.</text>
</comment>
<accession>A0A2G3DZ54</accession>
<evidence type="ECO:0000313" key="2">
    <source>
        <dbReference type="EMBL" id="PHU36155.1"/>
    </source>
</evidence>
<evidence type="ECO:0000259" key="1">
    <source>
        <dbReference type="Pfam" id="PF00535"/>
    </source>
</evidence>
<name>A0A2G3DZ54_9FIRM</name>
<protein>
    <recommendedName>
        <fullName evidence="1">Glycosyltransferase 2-like domain-containing protein</fullName>
    </recommendedName>
</protein>
<dbReference type="SUPFAM" id="SSF53448">
    <property type="entry name" value="Nucleotide-diphospho-sugar transferases"/>
    <property type="match status" value="1"/>
</dbReference>
<reference evidence="2 3" key="2">
    <citation type="submission" date="2017-10" db="EMBL/GenBank/DDBJ databases">
        <authorList>
            <person name="Banno H."/>
            <person name="Chua N.-H."/>
        </authorList>
    </citation>
    <scope>NUCLEOTIDE SEQUENCE [LARGE SCALE GENOMIC DNA]</scope>
    <source>
        <strain evidence="2 3">JK626</strain>
    </source>
</reference>
<dbReference type="Gene3D" id="3.90.550.10">
    <property type="entry name" value="Spore Coat Polysaccharide Biosynthesis Protein SpsA, Chain A"/>
    <property type="match status" value="1"/>
</dbReference>
<dbReference type="InterPro" id="IPR001173">
    <property type="entry name" value="Glyco_trans_2-like"/>
</dbReference>
<dbReference type="InterPro" id="IPR029044">
    <property type="entry name" value="Nucleotide-diphossugar_trans"/>
</dbReference>
<dbReference type="RefSeq" id="WP_099391131.1">
    <property type="nucleotide sequence ID" value="NZ_PDYF01000006.1"/>
</dbReference>
<dbReference type="Proteomes" id="UP000225889">
    <property type="component" value="Unassembled WGS sequence"/>
</dbReference>
<feature type="domain" description="Glycosyltransferase 2-like" evidence="1">
    <location>
        <begin position="14"/>
        <end position="107"/>
    </location>
</feature>
<evidence type="ECO:0000313" key="3">
    <source>
        <dbReference type="Proteomes" id="UP000225889"/>
    </source>
</evidence>
<organism evidence="2 3">
    <name type="scientific">Pseudobutyrivibrio ruminis</name>
    <dbReference type="NCBI Taxonomy" id="46206"/>
    <lineage>
        <taxon>Bacteria</taxon>
        <taxon>Bacillati</taxon>
        <taxon>Bacillota</taxon>
        <taxon>Clostridia</taxon>
        <taxon>Lachnospirales</taxon>
        <taxon>Lachnospiraceae</taxon>
        <taxon>Pseudobutyrivibrio</taxon>
    </lineage>
</organism>
<proteinExistence type="predicted"/>
<reference evidence="2 3" key="1">
    <citation type="submission" date="2017-10" db="EMBL/GenBank/DDBJ databases">
        <title>Resolving the taxonomy of Roseburia spp., Eubacterium rectale and Agathobacter spp. through phylogenomic analysis.</title>
        <authorList>
            <person name="Sheridan P.O."/>
            <person name="Walker A.W."/>
            <person name="Duncan S.H."/>
            <person name="Scott K.P."/>
            <person name="Toole P.W.O."/>
            <person name="Luis P."/>
            <person name="Flint H.J."/>
        </authorList>
    </citation>
    <scope>NUCLEOTIDE SEQUENCE [LARGE SCALE GENOMIC DNA]</scope>
    <source>
        <strain evidence="2 3">JK626</strain>
    </source>
</reference>
<sequence>MKVAFGTVIYKQAREYFDDLMYCVFHQTDSEFDVLIVNDNYSKDELKNLNMDADVFVDLEPRHVSIAQTRIEMIRAAKNAGYDLLIVSDADDTFALNRIEEYKKAYQLDKSYAFYYNELVTEDGKVVLENLPDRVDSARAISQSNFIGMSIAAINLNMIDDAFIDTLSEGDCPVFDWYFYTRLLMDIGPGKLVKNAATIYRIHDNNQVGTTHDVQQELSVKLTHYSNLAKRYPYFKHLYDDLKALDINKIDTSVSHNGYWWSNIIMEDSYEI</sequence>
<dbReference type="AlphaFoldDB" id="A0A2G3DZ54"/>
<dbReference type="EMBL" id="PDYF01000006">
    <property type="protein sequence ID" value="PHU36155.1"/>
    <property type="molecule type" value="Genomic_DNA"/>
</dbReference>
<gene>
    <name evidence="2" type="ORF">CSX01_01195</name>
</gene>
<dbReference type="Pfam" id="PF00535">
    <property type="entry name" value="Glycos_transf_2"/>
    <property type="match status" value="1"/>
</dbReference>